<evidence type="ECO:0000256" key="1">
    <source>
        <dbReference type="ARBA" id="ARBA00011446"/>
    </source>
</evidence>
<feature type="compositionally biased region" description="Low complexity" evidence="4">
    <location>
        <begin position="384"/>
        <end position="393"/>
    </location>
</feature>
<evidence type="ECO:0000256" key="4">
    <source>
        <dbReference type="SAM" id="MobiDB-lite"/>
    </source>
</evidence>
<sequence length="445" mass="48374">MAGFSMNKVLGTIKKRQTFGGNSTQATPTASENDTPVDTARRAVKQFCQSVGSATGDDVAFLPTIVEAAVASPAAAAECARLIRKYMGKDYWTKASYQYNAIMLVRILVDNPGPGFTRFMDKKFVDAVKDLLRSGRDASVRQILMEMLDSFESHKADDEGLKLLIEMWKKEKEKAYKAYGGPAIPRAPSAPPFPPQQPQQPSGFQPRPHQSQRLPEPVELTNRLEEARTSAKLLEQVVACTPPPEVLSNDLIKEFADRCTGASRSIQAYMAAEDPAPDNDTMEALIDTNEQLQTALNHHRRAVLQAKKQLSPSETRRSLDDDDAPAWPSQAAAPPHPQQQQQPSPASSHARDPFRDPAPDRRLLRLSFEPFHPGFGGGEGSGAAAGTASATSARRGEGWAEAEADRDGARAGRGPVEPVTPVSESEDDVYRATPRRTGVGGGSRY</sequence>
<dbReference type="PANTHER" id="PTHR47789:SF2">
    <property type="entry name" value="VHS DOMAIN-CONTAINING PROTEIN"/>
    <property type="match status" value="1"/>
</dbReference>
<feature type="domain" description="VHS" evidence="5">
    <location>
        <begin position="49"/>
        <end position="179"/>
    </location>
</feature>
<dbReference type="GO" id="GO:0015031">
    <property type="term" value="P:protein transport"/>
    <property type="evidence" value="ECO:0007669"/>
    <property type="project" value="UniProtKB-KW"/>
</dbReference>
<dbReference type="PANTHER" id="PTHR47789">
    <property type="entry name" value="LAS SEVENTEEN-BINDING PROTEIN 5"/>
    <property type="match status" value="1"/>
</dbReference>
<dbReference type="InterPro" id="IPR038425">
    <property type="entry name" value="GAT_sf"/>
</dbReference>
<dbReference type="GO" id="GO:0006897">
    <property type="term" value="P:endocytosis"/>
    <property type="evidence" value="ECO:0007669"/>
    <property type="project" value="InterPro"/>
</dbReference>
<dbReference type="GO" id="GO:0051666">
    <property type="term" value="P:actin cortical patch localization"/>
    <property type="evidence" value="ECO:0007669"/>
    <property type="project" value="TreeGrafter"/>
</dbReference>
<dbReference type="GO" id="GO:0030479">
    <property type="term" value="C:actin cortical patch"/>
    <property type="evidence" value="ECO:0007669"/>
    <property type="project" value="TreeGrafter"/>
</dbReference>
<dbReference type="AlphaFoldDB" id="A0AAN6UI45"/>
<dbReference type="CDD" id="cd21383">
    <property type="entry name" value="GAT_GGA_Tom1-like"/>
    <property type="match status" value="1"/>
</dbReference>
<feature type="compositionally biased region" description="Low complexity" evidence="4">
    <location>
        <begin position="199"/>
        <end position="208"/>
    </location>
</feature>
<dbReference type="SUPFAM" id="SSF89009">
    <property type="entry name" value="GAT-like domain"/>
    <property type="match status" value="1"/>
</dbReference>
<feature type="compositionally biased region" description="Basic and acidic residues" evidence="4">
    <location>
        <begin position="349"/>
        <end position="363"/>
    </location>
</feature>
<feature type="compositionally biased region" description="Pro residues" evidence="4">
    <location>
        <begin position="188"/>
        <end position="198"/>
    </location>
</feature>
<evidence type="ECO:0008006" key="9">
    <source>
        <dbReference type="Google" id="ProtNLM"/>
    </source>
</evidence>
<evidence type="ECO:0000256" key="3">
    <source>
        <dbReference type="ARBA" id="ARBA00022927"/>
    </source>
</evidence>
<dbReference type="Gene3D" id="1.20.58.160">
    <property type="match status" value="1"/>
</dbReference>
<evidence type="ECO:0000313" key="7">
    <source>
        <dbReference type="EMBL" id="KAK4133443.1"/>
    </source>
</evidence>
<dbReference type="EMBL" id="MU853412">
    <property type="protein sequence ID" value="KAK4133443.1"/>
    <property type="molecule type" value="Genomic_DNA"/>
</dbReference>
<dbReference type="InterPro" id="IPR045007">
    <property type="entry name" value="LSB5"/>
</dbReference>
<gene>
    <name evidence="7" type="ORF">BT67DRAFT_434873</name>
</gene>
<dbReference type="GO" id="GO:0007034">
    <property type="term" value="P:vacuolar transport"/>
    <property type="evidence" value="ECO:0007669"/>
    <property type="project" value="UniProtKB-ARBA"/>
</dbReference>
<dbReference type="GO" id="GO:0043130">
    <property type="term" value="F:ubiquitin binding"/>
    <property type="evidence" value="ECO:0007669"/>
    <property type="project" value="InterPro"/>
</dbReference>
<feature type="domain" description="GAT" evidence="6">
    <location>
        <begin position="215"/>
        <end position="304"/>
    </location>
</feature>
<dbReference type="Pfam" id="PF03127">
    <property type="entry name" value="GAT"/>
    <property type="match status" value="1"/>
</dbReference>
<dbReference type="SUPFAM" id="SSF48464">
    <property type="entry name" value="ENTH/VHS domain"/>
    <property type="match status" value="1"/>
</dbReference>
<evidence type="ECO:0000256" key="2">
    <source>
        <dbReference type="ARBA" id="ARBA00022448"/>
    </source>
</evidence>
<comment type="caution">
    <text evidence="7">The sequence shown here is derived from an EMBL/GenBank/DDBJ whole genome shotgun (WGS) entry which is preliminary data.</text>
</comment>
<proteinExistence type="predicted"/>
<name>A0AAN6UI45_9PEZI</name>
<feature type="region of interest" description="Disordered" evidence="4">
    <location>
        <begin position="304"/>
        <end position="445"/>
    </location>
</feature>
<comment type="subunit">
    <text evidence="1">Component of the ESCRT-0 complex composed of HSE1 and VPS27.</text>
</comment>
<dbReference type="InterPro" id="IPR004152">
    <property type="entry name" value="GAT_dom"/>
</dbReference>
<feature type="compositionally biased region" description="Low complexity" evidence="4">
    <location>
        <begin position="325"/>
        <end position="348"/>
    </location>
</feature>
<feature type="region of interest" description="Disordered" evidence="4">
    <location>
        <begin position="180"/>
        <end position="215"/>
    </location>
</feature>
<keyword evidence="2" id="KW-0813">Transport</keyword>
<dbReference type="GO" id="GO:0035091">
    <property type="term" value="F:phosphatidylinositol binding"/>
    <property type="evidence" value="ECO:0007669"/>
    <property type="project" value="InterPro"/>
</dbReference>
<reference evidence="7" key="2">
    <citation type="submission" date="2023-05" db="EMBL/GenBank/DDBJ databases">
        <authorList>
            <consortium name="Lawrence Berkeley National Laboratory"/>
            <person name="Steindorff A."/>
            <person name="Hensen N."/>
            <person name="Bonometti L."/>
            <person name="Westerberg I."/>
            <person name="Brannstrom I.O."/>
            <person name="Guillou S."/>
            <person name="Cros-Aarteil S."/>
            <person name="Calhoun S."/>
            <person name="Haridas S."/>
            <person name="Kuo A."/>
            <person name="Mondo S."/>
            <person name="Pangilinan J."/>
            <person name="Riley R."/>
            <person name="Labutti K."/>
            <person name="Andreopoulos B."/>
            <person name="Lipzen A."/>
            <person name="Chen C."/>
            <person name="Yanf M."/>
            <person name="Daum C."/>
            <person name="Ng V."/>
            <person name="Clum A."/>
            <person name="Ohm R."/>
            <person name="Martin F."/>
            <person name="Silar P."/>
            <person name="Natvig D."/>
            <person name="Lalanne C."/>
            <person name="Gautier V."/>
            <person name="Ament-Velasquez S.L."/>
            <person name="Kruys A."/>
            <person name="Hutchinson M.I."/>
            <person name="Powell A.J."/>
            <person name="Barry K."/>
            <person name="Miller A.N."/>
            <person name="Grigoriev I.V."/>
            <person name="Debuchy R."/>
            <person name="Gladieux P."/>
            <person name="Thoren M.H."/>
            <person name="Johannesson H."/>
        </authorList>
    </citation>
    <scope>NUCLEOTIDE SEQUENCE</scope>
    <source>
        <strain evidence="7">CBS 123565</strain>
    </source>
</reference>
<evidence type="ECO:0000259" key="6">
    <source>
        <dbReference type="PROSITE" id="PS50909"/>
    </source>
</evidence>
<dbReference type="InterPro" id="IPR008942">
    <property type="entry name" value="ENTH_VHS"/>
</dbReference>
<evidence type="ECO:0000313" key="8">
    <source>
        <dbReference type="Proteomes" id="UP001304895"/>
    </source>
</evidence>
<dbReference type="Gene3D" id="1.25.40.90">
    <property type="match status" value="1"/>
</dbReference>
<feature type="compositionally biased region" description="Gly residues" evidence="4">
    <location>
        <begin position="374"/>
        <end position="383"/>
    </location>
</feature>
<dbReference type="PROSITE" id="PS50179">
    <property type="entry name" value="VHS"/>
    <property type="match status" value="1"/>
</dbReference>
<organism evidence="7 8">
    <name type="scientific">Trichocladium antarcticum</name>
    <dbReference type="NCBI Taxonomy" id="1450529"/>
    <lineage>
        <taxon>Eukaryota</taxon>
        <taxon>Fungi</taxon>
        <taxon>Dikarya</taxon>
        <taxon>Ascomycota</taxon>
        <taxon>Pezizomycotina</taxon>
        <taxon>Sordariomycetes</taxon>
        <taxon>Sordariomycetidae</taxon>
        <taxon>Sordariales</taxon>
        <taxon>Chaetomiaceae</taxon>
        <taxon>Trichocladium</taxon>
    </lineage>
</organism>
<accession>A0AAN6UI45</accession>
<keyword evidence="8" id="KW-1185">Reference proteome</keyword>
<reference evidence="7" key="1">
    <citation type="journal article" date="2023" name="Mol. Phylogenet. Evol.">
        <title>Genome-scale phylogeny and comparative genomics of the fungal order Sordariales.</title>
        <authorList>
            <person name="Hensen N."/>
            <person name="Bonometti L."/>
            <person name="Westerberg I."/>
            <person name="Brannstrom I.O."/>
            <person name="Guillou S."/>
            <person name="Cros-Aarteil S."/>
            <person name="Calhoun S."/>
            <person name="Haridas S."/>
            <person name="Kuo A."/>
            <person name="Mondo S."/>
            <person name="Pangilinan J."/>
            <person name="Riley R."/>
            <person name="LaButti K."/>
            <person name="Andreopoulos B."/>
            <person name="Lipzen A."/>
            <person name="Chen C."/>
            <person name="Yan M."/>
            <person name="Daum C."/>
            <person name="Ng V."/>
            <person name="Clum A."/>
            <person name="Steindorff A."/>
            <person name="Ohm R.A."/>
            <person name="Martin F."/>
            <person name="Silar P."/>
            <person name="Natvig D.O."/>
            <person name="Lalanne C."/>
            <person name="Gautier V."/>
            <person name="Ament-Velasquez S.L."/>
            <person name="Kruys A."/>
            <person name="Hutchinson M.I."/>
            <person name="Powell A.J."/>
            <person name="Barry K."/>
            <person name="Miller A.N."/>
            <person name="Grigoriev I.V."/>
            <person name="Debuchy R."/>
            <person name="Gladieux P."/>
            <person name="Hiltunen Thoren M."/>
            <person name="Johannesson H."/>
        </authorList>
    </citation>
    <scope>NUCLEOTIDE SEQUENCE</scope>
    <source>
        <strain evidence="7">CBS 123565</strain>
    </source>
</reference>
<dbReference type="GO" id="GO:0007015">
    <property type="term" value="P:actin filament organization"/>
    <property type="evidence" value="ECO:0007669"/>
    <property type="project" value="InterPro"/>
</dbReference>
<dbReference type="Proteomes" id="UP001304895">
    <property type="component" value="Unassembled WGS sequence"/>
</dbReference>
<evidence type="ECO:0000259" key="5">
    <source>
        <dbReference type="PROSITE" id="PS50179"/>
    </source>
</evidence>
<keyword evidence="3" id="KW-0653">Protein transport</keyword>
<dbReference type="InterPro" id="IPR002014">
    <property type="entry name" value="VHS_dom"/>
</dbReference>
<dbReference type="PROSITE" id="PS50909">
    <property type="entry name" value="GAT"/>
    <property type="match status" value="1"/>
</dbReference>
<feature type="compositionally biased region" description="Basic and acidic residues" evidence="4">
    <location>
        <begin position="394"/>
        <end position="410"/>
    </location>
</feature>
<protein>
    <recommendedName>
        <fullName evidence="9">GAT domain-containing protein</fullName>
    </recommendedName>
</protein>